<evidence type="ECO:0000256" key="2">
    <source>
        <dbReference type="SAM" id="MobiDB-lite"/>
    </source>
</evidence>
<dbReference type="OrthoDB" id="5912862at2759"/>
<feature type="region of interest" description="Disordered" evidence="2">
    <location>
        <begin position="620"/>
        <end position="643"/>
    </location>
</feature>
<dbReference type="GO" id="GO:0042393">
    <property type="term" value="F:histone binding"/>
    <property type="evidence" value="ECO:0007669"/>
    <property type="project" value="TreeGrafter"/>
</dbReference>
<feature type="region of interest" description="Disordered" evidence="2">
    <location>
        <begin position="400"/>
        <end position="450"/>
    </location>
</feature>
<dbReference type="AlphaFoldDB" id="A0A7R8ZMJ6"/>
<dbReference type="SUPFAM" id="SSF63748">
    <property type="entry name" value="Tudor/PWWP/MBT"/>
    <property type="match status" value="2"/>
</dbReference>
<sequence>MTLFIPQGTCPRCDNPLSMPQPRKKNQPPPGSPYCSQECHNASNPEAKSNRSSSGDFVRDSLEFDWDAYIKEVGGKPAPRECFKQSPTAVTNAFQVGMKLECPDPRNLTSTCIATVIGIVGPRLRLRLDGGDNKNDFYRLVDSIDLKPVGTCEKNGGMLQPPLGFRMNASSWPMFLLKTLKDAHMAPAEAFLLDPKSPPGNLFEKGMKLEALDKKNPMLICCATVGDVKDDIIQICFDGWKGAFDYWCRYDSRDIFPVREHFIIPVQEHDSSHPRPHAPFLQWDDADPARLTHFGFLEIILESIGAGCSISQCHVSQDNQHECSCSRAETRVSCASRFKKYSASFRRYSASFERYSASFKRYYSATFRRYSTSFKRYSAFFERYSATFRRYYSATFRRGTAPPSGGTAVPSKGTELPSRASTAPSGGRGGQETKAPAQKESPTHSPPVPVKPKVELVEVFRDPTCPLLPPFFDVAAMQKAIDPKEATSVAAFWEKLNVLTRELGICAFKTTKVSCTHAGLQDTTPFPSHLGPAAPEDLLQTILQTCVELAKDKDEMRGRLKAIDPKEATSVAAFWEKLNLLTRELGICAFKTTKVSCTHAGLQAGLKRSSPSWSKSTLAVAPAPKVAKKENPENRQPSLPANPRDWSVEDVISVMGKQDPALASYADIFRRHLVTGDQVPIEKKHAGMSLLATFATEIDGKAFILLNVEAMMQYMHLKLGPALKIKKIVQAVSSRREARGV</sequence>
<dbReference type="GO" id="GO:0005634">
    <property type="term" value="C:nucleus"/>
    <property type="evidence" value="ECO:0007669"/>
    <property type="project" value="InterPro"/>
</dbReference>
<dbReference type="InterPro" id="IPR013761">
    <property type="entry name" value="SAM/pointed_sf"/>
</dbReference>
<dbReference type="EMBL" id="OB660457">
    <property type="protein sequence ID" value="CAD7224873.1"/>
    <property type="molecule type" value="Genomic_DNA"/>
</dbReference>
<accession>A0A7R8ZMJ6</accession>
<proteinExistence type="predicted"/>
<dbReference type="GO" id="GO:0045892">
    <property type="term" value="P:negative regulation of DNA-templated transcription"/>
    <property type="evidence" value="ECO:0007669"/>
    <property type="project" value="TreeGrafter"/>
</dbReference>
<reference evidence="3" key="1">
    <citation type="submission" date="2020-11" db="EMBL/GenBank/DDBJ databases">
        <authorList>
            <person name="Tran Van P."/>
        </authorList>
    </citation>
    <scope>NUCLEOTIDE SEQUENCE</scope>
</reference>
<organism evidence="3">
    <name type="scientific">Cyprideis torosa</name>
    <dbReference type="NCBI Taxonomy" id="163714"/>
    <lineage>
        <taxon>Eukaryota</taxon>
        <taxon>Metazoa</taxon>
        <taxon>Ecdysozoa</taxon>
        <taxon>Arthropoda</taxon>
        <taxon>Crustacea</taxon>
        <taxon>Oligostraca</taxon>
        <taxon>Ostracoda</taxon>
        <taxon>Podocopa</taxon>
        <taxon>Podocopida</taxon>
        <taxon>Cytherocopina</taxon>
        <taxon>Cytheroidea</taxon>
        <taxon>Cytherideidae</taxon>
        <taxon>Cyprideis</taxon>
    </lineage>
</organism>
<keyword evidence="1" id="KW-0677">Repeat</keyword>
<evidence type="ECO:0000313" key="3">
    <source>
        <dbReference type="EMBL" id="CAD7224873.1"/>
    </source>
</evidence>
<dbReference type="Pfam" id="PF02820">
    <property type="entry name" value="MBT"/>
    <property type="match status" value="2"/>
</dbReference>
<dbReference type="Gene3D" id="2.30.30.140">
    <property type="match status" value="2"/>
</dbReference>
<dbReference type="InterPro" id="IPR004092">
    <property type="entry name" value="Mbt"/>
</dbReference>
<gene>
    <name evidence="3" type="ORF">CTOB1V02_LOCUS2825</name>
</gene>
<dbReference type="SMART" id="SM00561">
    <property type="entry name" value="MBT"/>
    <property type="match status" value="2"/>
</dbReference>
<feature type="region of interest" description="Disordered" evidence="2">
    <location>
        <begin position="13"/>
        <end position="56"/>
    </location>
</feature>
<dbReference type="SUPFAM" id="SSF47769">
    <property type="entry name" value="SAM/Pointed domain"/>
    <property type="match status" value="1"/>
</dbReference>
<dbReference type="PANTHER" id="PTHR12247:SF132">
    <property type="entry name" value="POLYCOMB PROTEIN SCM"/>
    <property type="match status" value="1"/>
</dbReference>
<dbReference type="PANTHER" id="PTHR12247">
    <property type="entry name" value="POLYCOMB GROUP PROTEIN"/>
    <property type="match status" value="1"/>
</dbReference>
<dbReference type="Gene3D" id="1.10.150.50">
    <property type="entry name" value="Transcription Factor, Ets-1"/>
    <property type="match status" value="2"/>
</dbReference>
<feature type="compositionally biased region" description="Polar residues" evidence="2">
    <location>
        <begin position="34"/>
        <end position="55"/>
    </location>
</feature>
<name>A0A7R8ZMJ6_9CRUS</name>
<evidence type="ECO:0000256" key="1">
    <source>
        <dbReference type="ARBA" id="ARBA00022737"/>
    </source>
</evidence>
<dbReference type="PROSITE" id="PS51079">
    <property type="entry name" value="MBT"/>
    <property type="match status" value="2"/>
</dbReference>
<protein>
    <submittedName>
        <fullName evidence="3">Uncharacterized protein</fullName>
    </submittedName>
</protein>
<dbReference type="InterPro" id="IPR050548">
    <property type="entry name" value="PcG_chromatin_remod_factors"/>
</dbReference>
<dbReference type="GO" id="GO:0003682">
    <property type="term" value="F:chromatin binding"/>
    <property type="evidence" value="ECO:0007669"/>
    <property type="project" value="TreeGrafter"/>
</dbReference>